<dbReference type="Gene3D" id="2.30.40.10">
    <property type="entry name" value="Urease, subunit C, domain 1"/>
    <property type="match status" value="1"/>
</dbReference>
<dbReference type="InterPro" id="IPR032466">
    <property type="entry name" value="Metal_Hydrolase"/>
</dbReference>
<dbReference type="EMBL" id="FXBB01000051">
    <property type="protein sequence ID" value="SMG50035.1"/>
    <property type="molecule type" value="Genomic_DNA"/>
</dbReference>
<dbReference type="InterPro" id="IPR050287">
    <property type="entry name" value="MTA/SAH_deaminase"/>
</dbReference>
<gene>
    <name evidence="3" type="ORF">SAMN06275492_1518</name>
</gene>
<dbReference type="AlphaFoldDB" id="A0A1X7L8H2"/>
<evidence type="ECO:0000313" key="4">
    <source>
        <dbReference type="Proteomes" id="UP000193355"/>
    </source>
</evidence>
<dbReference type="RefSeq" id="WP_085545652.1">
    <property type="nucleotide sequence ID" value="NZ_FXBB01000051.1"/>
</dbReference>
<dbReference type="GO" id="GO:0016810">
    <property type="term" value="F:hydrolase activity, acting on carbon-nitrogen (but not peptide) bonds"/>
    <property type="evidence" value="ECO:0007669"/>
    <property type="project" value="InterPro"/>
</dbReference>
<keyword evidence="1" id="KW-0378">Hydrolase</keyword>
<reference evidence="4" key="1">
    <citation type="submission" date="2017-04" db="EMBL/GenBank/DDBJ databases">
        <authorList>
            <person name="Varghese N."/>
            <person name="Submissions S."/>
        </authorList>
    </citation>
    <scope>NUCLEOTIDE SEQUENCE [LARGE SCALE GENOMIC DNA]</scope>
    <source>
        <strain evidence="4">USBA 82</strain>
    </source>
</reference>
<proteinExistence type="predicted"/>
<dbReference type="SUPFAM" id="SSF51338">
    <property type="entry name" value="Composite domain of metallo-dependent hydrolases"/>
    <property type="match status" value="1"/>
</dbReference>
<protein>
    <submittedName>
        <fullName evidence="3">Cytosine/adenosine deaminase</fullName>
    </submittedName>
</protein>
<dbReference type="Proteomes" id="UP000193355">
    <property type="component" value="Unassembled WGS sequence"/>
</dbReference>
<dbReference type="InterPro" id="IPR006680">
    <property type="entry name" value="Amidohydro-rel"/>
</dbReference>
<dbReference type="PANTHER" id="PTHR43794">
    <property type="entry name" value="AMINOHYDROLASE SSNA-RELATED"/>
    <property type="match status" value="1"/>
</dbReference>
<dbReference type="InterPro" id="IPR011059">
    <property type="entry name" value="Metal-dep_hydrolase_composite"/>
</dbReference>
<dbReference type="Gene3D" id="3.20.20.140">
    <property type="entry name" value="Metal-dependent hydrolases"/>
    <property type="match status" value="1"/>
</dbReference>
<evidence type="ECO:0000256" key="1">
    <source>
        <dbReference type="ARBA" id="ARBA00022801"/>
    </source>
</evidence>
<dbReference type="SUPFAM" id="SSF51556">
    <property type="entry name" value="Metallo-dependent hydrolases"/>
    <property type="match status" value="1"/>
</dbReference>
<dbReference type="OrthoDB" id="9807210at2"/>
<evidence type="ECO:0000259" key="2">
    <source>
        <dbReference type="Pfam" id="PF01979"/>
    </source>
</evidence>
<name>A0A1X7L8H2_9BACT</name>
<dbReference type="STRING" id="561720.SAMN06275492_1518"/>
<organism evidence="3 4">
    <name type="scientific">Dethiosulfovibrio salsuginis</name>
    <dbReference type="NCBI Taxonomy" id="561720"/>
    <lineage>
        <taxon>Bacteria</taxon>
        <taxon>Thermotogati</taxon>
        <taxon>Synergistota</taxon>
        <taxon>Synergistia</taxon>
        <taxon>Synergistales</taxon>
        <taxon>Dethiosulfovibrionaceae</taxon>
        <taxon>Dethiosulfovibrio</taxon>
    </lineage>
</organism>
<keyword evidence="4" id="KW-1185">Reference proteome</keyword>
<feature type="domain" description="Amidohydrolase-related" evidence="2">
    <location>
        <begin position="55"/>
        <end position="397"/>
    </location>
</feature>
<dbReference type="Pfam" id="PF01979">
    <property type="entry name" value="Amidohydro_1"/>
    <property type="match status" value="1"/>
</dbReference>
<accession>A0A1X7L8H2</accession>
<evidence type="ECO:0000313" key="3">
    <source>
        <dbReference type="EMBL" id="SMG50035.1"/>
    </source>
</evidence>
<dbReference type="PANTHER" id="PTHR43794:SF11">
    <property type="entry name" value="AMIDOHYDROLASE-RELATED DOMAIN-CONTAINING PROTEIN"/>
    <property type="match status" value="1"/>
</dbReference>
<sequence>MKDYVIGNGVVADGLGTFLDPGAVVVKDGRIVAVKPLDEVSTDDGEWIDVGGRLILPGLINMHHHFYSQFASGISPHGDCEGFIDVLQDMWWPLDAAMDRDAVYWSGLCGAMDSLCHGVTAVFDHHASMNFVEGALDVLSQGIDAVGIKAALCLEMSDRLGKDRIDSQFEENLRFWSANRASSKRRGMLGLHANFTLSDQSMAYIGRERPGDMAIHVHCGEGRMDYDYCFERGFKGPVDRLDSFGLLSSSSLLIHCIHISNDDYRIIREKSPGVVTNPESNANNRVGAMDRSGIGPFLLGTDGMSGDMVASLRSAFLLDRKADSLWEGLAAAFFSNRYDYVRKFFPDVRGFELGSAADIAVLDYVPLTPISNENLLGHLIFGAKGGKAFMTMVDGEILWREGRFSNPDLADMYMEARKVVQGFHRRFYSSPWTSKLSESPREFSVE</sequence>